<accession>A0A7W4UXT0</accession>
<keyword evidence="1" id="KW-0479">Metal-binding</keyword>
<evidence type="ECO:0000259" key="2">
    <source>
        <dbReference type="PROSITE" id="PS51819"/>
    </source>
</evidence>
<evidence type="ECO:0000313" key="3">
    <source>
        <dbReference type="EMBL" id="MBB2968250.1"/>
    </source>
</evidence>
<dbReference type="RefSeq" id="WP_021761644.1">
    <property type="nucleotide sequence ID" value="NZ_JACHVP010000003.1"/>
</dbReference>
<reference evidence="3 4" key="1">
    <citation type="submission" date="2020-08" db="EMBL/GenBank/DDBJ databases">
        <title>Sequencing the genomes of 1000 actinobacteria strains.</title>
        <authorList>
            <person name="Klenk H.-P."/>
        </authorList>
    </citation>
    <scope>NUCLEOTIDE SEQUENCE [LARGE SCALE GENOMIC DNA]</scope>
    <source>
        <strain evidence="3 4">DSM 20146</strain>
    </source>
</reference>
<dbReference type="Gene3D" id="3.10.180.10">
    <property type="entry name" value="2,3-Dihydroxybiphenyl 1,2-Dioxygenase, domain 1"/>
    <property type="match status" value="1"/>
</dbReference>
<dbReference type="PANTHER" id="PTHR43048:SF4">
    <property type="entry name" value="RING-CLEAVING DIOXYGENASE-RELATED"/>
    <property type="match status" value="1"/>
</dbReference>
<feature type="domain" description="VOC" evidence="2">
    <location>
        <begin position="1"/>
        <end position="121"/>
    </location>
</feature>
<dbReference type="Pfam" id="PF00903">
    <property type="entry name" value="Glyoxalase"/>
    <property type="match status" value="1"/>
</dbReference>
<dbReference type="InterPro" id="IPR029068">
    <property type="entry name" value="Glyas_Bleomycin-R_OHBP_Dase"/>
</dbReference>
<gene>
    <name evidence="3" type="ORF">FHX33_003020</name>
</gene>
<dbReference type="InterPro" id="IPR051785">
    <property type="entry name" value="MMCE/EMCE_epimerase"/>
</dbReference>
<dbReference type="InterPro" id="IPR004360">
    <property type="entry name" value="Glyas_Fos-R_dOase_dom"/>
</dbReference>
<dbReference type="PANTHER" id="PTHR43048">
    <property type="entry name" value="METHYLMALONYL-COA EPIMERASE"/>
    <property type="match status" value="1"/>
</dbReference>
<dbReference type="GO" id="GO:0046491">
    <property type="term" value="P:L-methylmalonyl-CoA metabolic process"/>
    <property type="evidence" value="ECO:0007669"/>
    <property type="project" value="TreeGrafter"/>
</dbReference>
<dbReference type="SUPFAM" id="SSF54593">
    <property type="entry name" value="Glyoxalase/Bleomycin resistance protein/Dihydroxybiphenyl dioxygenase"/>
    <property type="match status" value="1"/>
</dbReference>
<dbReference type="Proteomes" id="UP000538196">
    <property type="component" value="Unassembled WGS sequence"/>
</dbReference>
<comment type="caution">
    <text evidence="3">The sequence shown here is derived from an EMBL/GenBank/DDBJ whole genome shotgun (WGS) entry which is preliminary data.</text>
</comment>
<protein>
    <submittedName>
        <fullName evidence="3">Putative glyoxalase superfamily protein PhnB</fullName>
    </submittedName>
</protein>
<organism evidence="3 4">
    <name type="scientific">Leifsonia aquatica</name>
    <name type="common">Corynebacterium aquaticum</name>
    <dbReference type="NCBI Taxonomy" id="144185"/>
    <lineage>
        <taxon>Bacteria</taxon>
        <taxon>Bacillati</taxon>
        <taxon>Actinomycetota</taxon>
        <taxon>Actinomycetes</taxon>
        <taxon>Micrococcales</taxon>
        <taxon>Microbacteriaceae</taxon>
        <taxon>Leifsonia</taxon>
    </lineage>
</organism>
<evidence type="ECO:0000313" key="4">
    <source>
        <dbReference type="Proteomes" id="UP000538196"/>
    </source>
</evidence>
<dbReference type="EMBL" id="JACHVP010000003">
    <property type="protein sequence ID" value="MBB2968250.1"/>
    <property type="molecule type" value="Genomic_DNA"/>
</dbReference>
<evidence type="ECO:0000256" key="1">
    <source>
        <dbReference type="ARBA" id="ARBA00022723"/>
    </source>
</evidence>
<dbReference type="InterPro" id="IPR037523">
    <property type="entry name" value="VOC_core"/>
</dbReference>
<dbReference type="AlphaFoldDB" id="A0A7W4UXT0"/>
<name>A0A7W4UXT0_LEIAQ</name>
<proteinExistence type="predicted"/>
<dbReference type="GO" id="GO:0004493">
    <property type="term" value="F:methylmalonyl-CoA epimerase activity"/>
    <property type="evidence" value="ECO:0007669"/>
    <property type="project" value="TreeGrafter"/>
</dbReference>
<sequence length="125" mass="13204">MDLAATRIFTDDIDGLVAFYERVTGLAANRIHPLFAELVTPSGKLAIASTQTTAAMGDSGMRAGANHSVCLDFRVDDVDAAFETLRDGGTRVVQAPADMPWGNRSLLVADPDGNLVNVFAPLGAR</sequence>
<dbReference type="GO" id="GO:0046872">
    <property type="term" value="F:metal ion binding"/>
    <property type="evidence" value="ECO:0007669"/>
    <property type="project" value="UniProtKB-KW"/>
</dbReference>
<keyword evidence="4" id="KW-1185">Reference proteome</keyword>
<dbReference type="PROSITE" id="PS51819">
    <property type="entry name" value="VOC"/>
    <property type="match status" value="1"/>
</dbReference>